<dbReference type="Gene3D" id="3.20.20.370">
    <property type="entry name" value="Glycoside hydrolase/deacetylase"/>
    <property type="match status" value="1"/>
</dbReference>
<proteinExistence type="predicted"/>
<dbReference type="InterPro" id="IPR054492">
    <property type="entry name" value="WbmS-like"/>
</dbReference>
<comment type="caution">
    <text evidence="1">The sequence shown here is derived from an EMBL/GenBank/DDBJ whole genome shotgun (WGS) entry which is preliminary data.</text>
</comment>
<organism evidence="1 2">
    <name type="scientific">Novosphingobium aureum</name>
    <dbReference type="NCBI Taxonomy" id="2792964"/>
    <lineage>
        <taxon>Bacteria</taxon>
        <taxon>Pseudomonadati</taxon>
        <taxon>Pseudomonadota</taxon>
        <taxon>Alphaproteobacteria</taxon>
        <taxon>Sphingomonadales</taxon>
        <taxon>Sphingomonadaceae</taxon>
        <taxon>Novosphingobium</taxon>
    </lineage>
</organism>
<evidence type="ECO:0000313" key="1">
    <source>
        <dbReference type="EMBL" id="MBH0112976.1"/>
    </source>
</evidence>
<accession>A0A931MLE2</accession>
<dbReference type="Pfam" id="PF22537">
    <property type="entry name" value="WbmS-like"/>
    <property type="match status" value="1"/>
</dbReference>
<name>A0A931MLE2_9SPHN</name>
<reference evidence="1" key="1">
    <citation type="submission" date="2020-11" db="EMBL/GenBank/DDBJ databases">
        <title>Novosphingobium aureum sp. nov., a marine bacterium isolated from sediment of a salt flat.</title>
        <authorList>
            <person name="Yoo Y."/>
            <person name="Kim J.-J."/>
        </authorList>
    </citation>
    <scope>NUCLEOTIDE SEQUENCE</scope>
    <source>
        <strain evidence="1">YJ-S2-02</strain>
    </source>
</reference>
<keyword evidence="2" id="KW-1185">Reference proteome</keyword>
<sequence>MARCGIVPTLFVTHRSAVLEGAAAAGKVQLGIHPNFGPGSSHGHTVDEVLDHVLALVPEPVASRSHCYVDSSAIAAALARRGVTLDSNLCCHLQQGLPALRHWNGVLRLPVFFEDDVHWTTGGHWNFAEYRELFASPGVKVLNFHPFIWALNVPDGQFYAAQRNRIPTLAAHEAQALRHRGAGAATFLDTVIDWVRRSGGEFVTLAQLCRTL</sequence>
<dbReference type="AlphaFoldDB" id="A0A931MLE2"/>
<protein>
    <submittedName>
        <fullName evidence="1">Uncharacterized protein</fullName>
    </submittedName>
</protein>
<dbReference type="Proteomes" id="UP000617634">
    <property type="component" value="Unassembled WGS sequence"/>
</dbReference>
<evidence type="ECO:0000313" key="2">
    <source>
        <dbReference type="Proteomes" id="UP000617634"/>
    </source>
</evidence>
<gene>
    <name evidence="1" type="ORF">I5E68_08440</name>
</gene>
<dbReference type="EMBL" id="JADZGI010000001">
    <property type="protein sequence ID" value="MBH0112976.1"/>
    <property type="molecule type" value="Genomic_DNA"/>
</dbReference>